<reference evidence="3" key="1">
    <citation type="journal article" date="2020" name="Stud. Mycol.">
        <title>101 Dothideomycetes genomes: a test case for predicting lifestyles and emergence of pathogens.</title>
        <authorList>
            <person name="Haridas S."/>
            <person name="Albert R."/>
            <person name="Binder M."/>
            <person name="Bloem J."/>
            <person name="Labutti K."/>
            <person name="Salamov A."/>
            <person name="Andreopoulos B."/>
            <person name="Baker S."/>
            <person name="Barry K."/>
            <person name="Bills G."/>
            <person name="Bluhm B."/>
            <person name="Cannon C."/>
            <person name="Castanera R."/>
            <person name="Culley D."/>
            <person name="Daum C."/>
            <person name="Ezra D."/>
            <person name="Gonzalez J."/>
            <person name="Henrissat B."/>
            <person name="Kuo A."/>
            <person name="Liang C."/>
            <person name="Lipzen A."/>
            <person name="Lutzoni F."/>
            <person name="Magnuson J."/>
            <person name="Mondo S."/>
            <person name="Nolan M."/>
            <person name="Ohm R."/>
            <person name="Pangilinan J."/>
            <person name="Park H.-J."/>
            <person name="Ramirez L."/>
            <person name="Alfaro M."/>
            <person name="Sun H."/>
            <person name="Tritt A."/>
            <person name="Yoshinaga Y."/>
            <person name="Zwiers L.-H."/>
            <person name="Turgeon B."/>
            <person name="Goodwin S."/>
            <person name="Spatafora J."/>
            <person name="Crous P."/>
            <person name="Grigoriev I."/>
        </authorList>
    </citation>
    <scope>NUCLEOTIDE SEQUENCE</scope>
    <source>
        <strain evidence="3">CBS 113979</strain>
    </source>
</reference>
<organism evidence="3 4">
    <name type="scientific">Aulographum hederae CBS 113979</name>
    <dbReference type="NCBI Taxonomy" id="1176131"/>
    <lineage>
        <taxon>Eukaryota</taxon>
        <taxon>Fungi</taxon>
        <taxon>Dikarya</taxon>
        <taxon>Ascomycota</taxon>
        <taxon>Pezizomycotina</taxon>
        <taxon>Dothideomycetes</taxon>
        <taxon>Pleosporomycetidae</taxon>
        <taxon>Aulographales</taxon>
        <taxon>Aulographaceae</taxon>
    </lineage>
</organism>
<feature type="compositionally biased region" description="Polar residues" evidence="1">
    <location>
        <begin position="421"/>
        <end position="433"/>
    </location>
</feature>
<feature type="transmembrane region" description="Helical" evidence="2">
    <location>
        <begin position="41"/>
        <end position="66"/>
    </location>
</feature>
<dbReference type="EMBL" id="ML977142">
    <property type="protein sequence ID" value="KAF1990364.1"/>
    <property type="molecule type" value="Genomic_DNA"/>
</dbReference>
<sequence>MLLPHNSHSARRDSLIVPRYVALTRWKRAEEDNNADSKKTAMITVAIVVIAILAVSITIFVGLRILRKKQVAPKYLPTNGLKSRWRRWTSPKHKYQQPIDGERELTPSLHITRSQRDRHSSLSLARSAENLRDLGTEGEVTAGARSRSADPASSNDAGVDRNTSVRSVMTLPAYNPDPREHETVIGRAGERGGIDVVIEYPETMEEEEDRRDNEMESLYQIRRARRQEASDREERRRLRREARARGDWAEVERLRIQSRQRADSSATEEVTSAALIAEHQAATRTRERRVSSVQYADLGVARHDGSRVRGNSMNSFDSDNRPLLDSAASISGQSIHSRPISSRALQVETGRSFTHHRSPSATSVLSYSDAGTDDESFHNINIDQPAPTLRTSSNGTDFEIVNLNGGGPPQGTRSRASSASNRTFSPSFLTPLQTPGLPQEGSSDLGDSRIPIPIEDPPNYDGLGWENEEAPPYESPIRTRRPELPSLNAAAARQSSGTQERLDMGADSGVRSVSISPAGTPRTRSRSPGARGDAPRLPRMNSLPAIEVEMVSPIVEPGQRAER</sequence>
<name>A0A6G1HBC3_9PEZI</name>
<feature type="region of interest" description="Disordered" evidence="1">
    <location>
        <begin position="346"/>
        <end position="544"/>
    </location>
</feature>
<evidence type="ECO:0000256" key="1">
    <source>
        <dbReference type="SAM" id="MobiDB-lite"/>
    </source>
</evidence>
<feature type="region of interest" description="Disordered" evidence="1">
    <location>
        <begin position="92"/>
        <end position="163"/>
    </location>
</feature>
<dbReference type="AlphaFoldDB" id="A0A6G1HBC3"/>
<gene>
    <name evidence="3" type="ORF">K402DRAFT_401212</name>
</gene>
<evidence type="ECO:0000256" key="2">
    <source>
        <dbReference type="SAM" id="Phobius"/>
    </source>
</evidence>
<keyword evidence="2" id="KW-1133">Transmembrane helix</keyword>
<keyword evidence="2" id="KW-0472">Membrane</keyword>
<feature type="compositionally biased region" description="Polar residues" evidence="1">
    <location>
        <begin position="151"/>
        <end position="163"/>
    </location>
</feature>
<dbReference type="OrthoDB" id="5376312at2759"/>
<dbReference type="Proteomes" id="UP000800041">
    <property type="component" value="Unassembled WGS sequence"/>
</dbReference>
<evidence type="ECO:0000313" key="3">
    <source>
        <dbReference type="EMBL" id="KAF1990364.1"/>
    </source>
</evidence>
<proteinExistence type="predicted"/>
<keyword evidence="2" id="KW-0812">Transmembrane</keyword>
<keyword evidence="4" id="KW-1185">Reference proteome</keyword>
<evidence type="ECO:0000313" key="4">
    <source>
        <dbReference type="Proteomes" id="UP000800041"/>
    </source>
</evidence>
<protein>
    <submittedName>
        <fullName evidence="3">Uncharacterized protein</fullName>
    </submittedName>
</protein>
<accession>A0A6G1HBC3</accession>